<gene>
    <name evidence="7" type="ORF">NTJ_00566</name>
</gene>
<dbReference type="Pfam" id="PF25572">
    <property type="entry name" value="TPR_ZSWIM8"/>
    <property type="match status" value="1"/>
</dbReference>
<feature type="compositionally biased region" description="Basic and acidic residues" evidence="5">
    <location>
        <begin position="636"/>
        <end position="645"/>
    </location>
</feature>
<dbReference type="PANTHER" id="PTHR22619">
    <property type="entry name" value="ZINC FINGER SWIM DOMAIN CONTAINING PROTEIN 4, 5, 6"/>
    <property type="match status" value="1"/>
</dbReference>
<keyword evidence="3" id="KW-0862">Zinc</keyword>
<name>A0ABN7A699_9HEMI</name>
<sequence>MIDLWADEFEDSDRFEEDSLCSWSTEAESVCNNWRGWKRPTGSSNLFNGKKTSTEVNRLPQLCELAARCVASHIPFELVEHVYPPVPEQLQLRIAYWSFPDNEEDIRLYSCLANSSSDEFLRGEQMFRARAVKEPLQIGFHLSATVCHPAQYSQRGQYNVAITFDRRRITSCNCTCNSSAYWCSHIVAVCLHRIHLPNQVCLRAPVSESLSRLHRDQLQKFAQYLISELPQQILPTAQRILDELLSSQPSAINSVCGAPDPTAGASVNEQTSWYLDEKTLHDNIRKILIKFCVPAPIVFSDVNYLSTTAPPAAAEWTSLLRPLRGREPEGMWNLLSIVREMFRRNDRNALPLLQIITDECLACEQIMVWWFNTKVALHVGVSGGGRHSSVNSHGAQHACASLCDEVVILWRLAALNPALSSQERTTFKNHFSEWHMKIIEKVEKNRNIHSSTSGYQAERLTKNLSTSIDVFSGFKPAIAACQMDWDDYPIPGVTYQGGASWLSQPITCFKNSDSKTESTVNQVTSSLAVLNQRIPHHLVAEWDNGYQRAWRLGGLFNMNENNGSVSGNRSSVSSEGFCENEPDHPNQGEDSQEGGLSESSSSSCSDVQGAAPIKRSSPAESLSGDESETSKQPILEPRRLSKDDSVSSNSDSQQSSDEFFVYYYDPKTVENQGGASTSGTAKEEKKEGEEKPATPVVLGPKDPYEIMFARAEGLHAHGHNREACILGAKLAEELLENPPNLMLELPPVVTKGKRKKQINPISHQLSVMASDTLAKCGFLCTVLAENAEHYHLAFRVGLFGLEMARPPATTKPLEVKLFNQESELVNLLKRIPLGEPEFNIIRDRAELLRTNQFKTRGDALLPITLASYILDALTLPVRESKLQLLMSHLRRPGDEKLGFEAATAALGLKANVSEADHPLLCEGTRRQRGDLAVTLLGLYKDDPFRIAHIMEKLLDREVHQLTKAPLSHHYYSAHTPIRSNFSSRYNMNDLEHPPLEPNLGLSMRLTPNSSGTEMDGIPKSMGMAHGPQTSAPTIPTTTRTKERFKAKRIYPSIPNQPSEAGAHFMFELAKTVLVKAGGNSATSLFTQASTSQNHHGPHRALHMCAFQLGLYALGLHNCVVPNWLSRTYSSHVSWISGQAMEIGAQAIMFLQDTWEGHLTPPEAATMADRASRGSDRNMVAAAAELALSCLPHAHALNPNEIQRAILQCKEQSDRMLEYSCLTVEGAAKRGGVYPDVLFQVARYWYDLYVRNTPAEHYPIEEPFPPPGSSLAAGIIAPEMAPAPPPPQQGQVEQHGAAAAAGSPMLTWVEANGAPAGAQAVPGGPAGAQGGPPQYAPPPIAVPLPLFALQPRRYHPSPSTGLTHHQIIQPQMYTIQTPTFQYYPHPPTQAFYQVTTASGAQVTTVATPPAPAVAQPQLRIQHQIPQGPRSQPRTQYQLRYLLAAYRVGMLAMETIARRAHDDRPNAKYARNPPYGDDVKWLVRIAEKLGTQYLQQFCVCVVNSVVSPFILHDVALEAAHYLARNNPALILQHLRTTLTPLVQKCQQMYIQCLHQKLYHLSSAEHDEFINIVLSARAAFHITPEGAQQFKEWLQSIRRSKSCKKELWSQIMQASNGK</sequence>
<evidence type="ECO:0000256" key="1">
    <source>
        <dbReference type="ARBA" id="ARBA00022723"/>
    </source>
</evidence>
<dbReference type="InterPro" id="IPR057945">
    <property type="entry name" value="TPR_ZSWIM8"/>
</dbReference>
<keyword evidence="8" id="KW-1185">Reference proteome</keyword>
<evidence type="ECO:0000313" key="8">
    <source>
        <dbReference type="Proteomes" id="UP001307889"/>
    </source>
</evidence>
<feature type="domain" description="SWIM-type" evidence="6">
    <location>
        <begin position="158"/>
        <end position="194"/>
    </location>
</feature>
<organism evidence="7 8">
    <name type="scientific">Nesidiocoris tenuis</name>
    <dbReference type="NCBI Taxonomy" id="355587"/>
    <lineage>
        <taxon>Eukaryota</taxon>
        <taxon>Metazoa</taxon>
        <taxon>Ecdysozoa</taxon>
        <taxon>Arthropoda</taxon>
        <taxon>Hexapoda</taxon>
        <taxon>Insecta</taxon>
        <taxon>Pterygota</taxon>
        <taxon>Neoptera</taxon>
        <taxon>Paraneoptera</taxon>
        <taxon>Hemiptera</taxon>
        <taxon>Heteroptera</taxon>
        <taxon>Panheteroptera</taxon>
        <taxon>Cimicomorpha</taxon>
        <taxon>Miridae</taxon>
        <taxon>Dicyphina</taxon>
        <taxon>Nesidiocoris</taxon>
    </lineage>
</organism>
<keyword evidence="2 4" id="KW-0863">Zinc-finger</keyword>
<evidence type="ECO:0000256" key="5">
    <source>
        <dbReference type="SAM" id="MobiDB-lite"/>
    </source>
</evidence>
<evidence type="ECO:0000313" key="7">
    <source>
        <dbReference type="EMBL" id="BES87760.1"/>
    </source>
</evidence>
<dbReference type="PANTHER" id="PTHR22619:SF1">
    <property type="entry name" value="ZINC FINGER SWIM DOMAIN-CONTAINING PROTEIN 8"/>
    <property type="match status" value="1"/>
</dbReference>
<dbReference type="Pfam" id="PF04434">
    <property type="entry name" value="SWIM"/>
    <property type="match status" value="1"/>
</dbReference>
<protein>
    <submittedName>
        <fullName evidence="7">Zinc finger SWIM-type containing 8</fullName>
    </submittedName>
</protein>
<proteinExistence type="predicted"/>
<dbReference type="EMBL" id="AP028909">
    <property type="protein sequence ID" value="BES87760.1"/>
    <property type="molecule type" value="Genomic_DNA"/>
</dbReference>
<dbReference type="InterPro" id="IPR048370">
    <property type="entry name" value="ZSWIM4-8_C"/>
</dbReference>
<evidence type="ECO:0000256" key="3">
    <source>
        <dbReference type="ARBA" id="ARBA00022833"/>
    </source>
</evidence>
<dbReference type="InterPro" id="IPR007527">
    <property type="entry name" value="Znf_SWIM"/>
</dbReference>
<feature type="region of interest" description="Disordered" evidence="5">
    <location>
        <begin position="670"/>
        <end position="698"/>
    </location>
</feature>
<feature type="compositionally biased region" description="Low complexity" evidence="5">
    <location>
        <begin position="593"/>
        <end position="605"/>
    </location>
</feature>
<feature type="compositionally biased region" description="Basic and acidic residues" evidence="5">
    <location>
        <begin position="681"/>
        <end position="692"/>
    </location>
</feature>
<dbReference type="Proteomes" id="UP001307889">
    <property type="component" value="Chromosome 1"/>
</dbReference>
<evidence type="ECO:0000259" key="6">
    <source>
        <dbReference type="PROSITE" id="PS50966"/>
    </source>
</evidence>
<reference evidence="7 8" key="1">
    <citation type="submission" date="2023-09" db="EMBL/GenBank/DDBJ databases">
        <title>Nesidiocoris tenuis whole genome shotgun sequence.</title>
        <authorList>
            <person name="Shibata T."/>
            <person name="Shimoda M."/>
            <person name="Kobayashi T."/>
            <person name="Uehara T."/>
        </authorList>
    </citation>
    <scope>NUCLEOTIDE SEQUENCE [LARGE SCALE GENOMIC DNA]</scope>
    <source>
        <strain evidence="7 8">Japan</strain>
    </source>
</reference>
<accession>A0ABN7A699</accession>
<evidence type="ECO:0000256" key="2">
    <source>
        <dbReference type="ARBA" id="ARBA00022771"/>
    </source>
</evidence>
<keyword evidence="1" id="KW-0479">Metal-binding</keyword>
<evidence type="ECO:0000256" key="4">
    <source>
        <dbReference type="PROSITE-ProRule" id="PRU00325"/>
    </source>
</evidence>
<feature type="region of interest" description="Disordered" evidence="5">
    <location>
        <begin position="564"/>
        <end position="654"/>
    </location>
</feature>
<feature type="compositionally biased region" description="Low complexity" evidence="5">
    <location>
        <begin position="564"/>
        <end position="576"/>
    </location>
</feature>
<dbReference type="Pfam" id="PF21055">
    <property type="entry name" value="ZSWIM4-8_C"/>
    <property type="match status" value="1"/>
</dbReference>
<dbReference type="PROSITE" id="PS50966">
    <property type="entry name" value="ZF_SWIM"/>
    <property type="match status" value="1"/>
</dbReference>